<dbReference type="EMBL" id="AZEU01000063">
    <property type="protein sequence ID" value="KRL50988.1"/>
    <property type="molecule type" value="Genomic_DNA"/>
</dbReference>
<organism evidence="1 2">
    <name type="scientific">Lacticaseibacillus manihotivorans DSM 13343 = JCM 12514</name>
    <dbReference type="NCBI Taxonomy" id="1423769"/>
    <lineage>
        <taxon>Bacteria</taxon>
        <taxon>Bacillati</taxon>
        <taxon>Bacillota</taxon>
        <taxon>Bacilli</taxon>
        <taxon>Lactobacillales</taxon>
        <taxon>Lactobacillaceae</taxon>
        <taxon>Lacticaseibacillus</taxon>
    </lineage>
</organism>
<evidence type="ECO:0000313" key="2">
    <source>
        <dbReference type="Proteomes" id="UP000051790"/>
    </source>
</evidence>
<accession>A0A0R1R2S3</accession>
<comment type="caution">
    <text evidence="1">The sequence shown here is derived from an EMBL/GenBank/DDBJ whole genome shotgun (WGS) entry which is preliminary data.</text>
</comment>
<evidence type="ECO:0008006" key="3">
    <source>
        <dbReference type="Google" id="ProtNLM"/>
    </source>
</evidence>
<dbReference type="PANTHER" id="PTHR38455">
    <property type="entry name" value="HYPOTHETICAL CYTOSOLIC PROTEIN"/>
    <property type="match status" value="1"/>
</dbReference>
<sequence>MYALHDHVLMKKPHACGVNDWEIIRMGMDIKIKCSGCGHIVMLSRHDFDRKMKKVLSHNDETN</sequence>
<dbReference type="AlphaFoldDB" id="A0A0R1R2S3"/>
<name>A0A0R1R2S3_9LACO</name>
<reference evidence="1 2" key="1">
    <citation type="journal article" date="2015" name="Genome Announc.">
        <title>Expanding the biotechnology potential of lactobacilli through comparative genomics of 213 strains and associated genera.</title>
        <authorList>
            <person name="Sun Z."/>
            <person name="Harris H.M."/>
            <person name="McCann A."/>
            <person name="Guo C."/>
            <person name="Argimon S."/>
            <person name="Zhang W."/>
            <person name="Yang X."/>
            <person name="Jeffery I.B."/>
            <person name="Cooney J.C."/>
            <person name="Kagawa T.F."/>
            <person name="Liu W."/>
            <person name="Song Y."/>
            <person name="Salvetti E."/>
            <person name="Wrobel A."/>
            <person name="Rasinkangas P."/>
            <person name="Parkhill J."/>
            <person name="Rea M.C."/>
            <person name="O'Sullivan O."/>
            <person name="Ritari J."/>
            <person name="Douillard F.P."/>
            <person name="Paul Ross R."/>
            <person name="Yang R."/>
            <person name="Briner A.E."/>
            <person name="Felis G.E."/>
            <person name="de Vos W.M."/>
            <person name="Barrangou R."/>
            <person name="Klaenhammer T.R."/>
            <person name="Caufield P.W."/>
            <person name="Cui Y."/>
            <person name="Zhang H."/>
            <person name="O'Toole P.W."/>
        </authorList>
    </citation>
    <scope>NUCLEOTIDE SEQUENCE [LARGE SCALE GENOMIC DNA]</scope>
    <source>
        <strain evidence="1 2">DSM 13343</strain>
    </source>
</reference>
<dbReference type="InterPro" id="IPR009296">
    <property type="entry name" value="DUF951"/>
</dbReference>
<dbReference type="PATRIC" id="fig|1423769.4.peg.3264"/>
<dbReference type="Proteomes" id="UP000051790">
    <property type="component" value="Unassembled WGS sequence"/>
</dbReference>
<gene>
    <name evidence="1" type="ORF">FD01_GL003025</name>
</gene>
<keyword evidence="2" id="KW-1185">Reference proteome</keyword>
<protein>
    <recommendedName>
        <fullName evidence="3">DUF951 domain-containing protein</fullName>
    </recommendedName>
</protein>
<dbReference type="RefSeq" id="WP_056962699.1">
    <property type="nucleotide sequence ID" value="NZ_AZEU01000063.1"/>
</dbReference>
<dbReference type="PIRSF" id="PIRSF037263">
    <property type="entry name" value="DUF951_bac"/>
    <property type="match status" value="1"/>
</dbReference>
<dbReference type="Pfam" id="PF06107">
    <property type="entry name" value="DUF951"/>
    <property type="match status" value="1"/>
</dbReference>
<evidence type="ECO:0000313" key="1">
    <source>
        <dbReference type="EMBL" id="KRL50988.1"/>
    </source>
</evidence>
<proteinExistence type="predicted"/>
<dbReference type="OrthoDB" id="9802710at2"/>
<dbReference type="PANTHER" id="PTHR38455:SF1">
    <property type="entry name" value="DUF951 DOMAIN-CONTAINING PROTEIN"/>
    <property type="match status" value="1"/>
</dbReference>